<sequence>MKLPRRSFLFLQGACSPFHQRLAGQLAADGHRVVKVHVNAGDLAYWRRGIGHTYHFRQRLEALPAFLADLWQRHAITDQIVFGDRRPVHRAAIEDAPTMGIRTHVFEEGYFRPFWITLEREGVNGHSLLPRDPAWFQAAAQRIPPLPKPVRFRTPFRERAIHDVLYHLAGLGNPLLYPHYRNHAPVIAPVEYAGYLKRFTQLRFWKPRDAQRIRALAEGKHPYFVLPLQLNSDAQIRDHSPFADMQEVLDYVMGSFAEQAPGDALLCIKNHPLDMGLVDYARIIARLERVYGLEGRTVYLESGDLNKLLKRAAGTITVNSTVGIVSLEHTLPTLALSDPIYNMAGLTFQGSLDEFWQRPPPPSAELFRCFRDTVMHTVQLNGGFYCRPGIDLAVANAVQALEAERSPLERLLSQDSAREPAVKRKPAEVGRALS</sequence>
<dbReference type="CDD" id="cd16441">
    <property type="entry name" value="beta_Kdo_transferase_KpsS"/>
    <property type="match status" value="1"/>
</dbReference>
<dbReference type="RefSeq" id="WP_343065553.1">
    <property type="nucleotide sequence ID" value="NZ_JACHXR010000002.1"/>
</dbReference>
<dbReference type="InterPro" id="IPR007833">
    <property type="entry name" value="Capsule_polysaccharide_synth"/>
</dbReference>
<evidence type="ECO:0000256" key="1">
    <source>
        <dbReference type="SAM" id="MobiDB-lite"/>
    </source>
</evidence>
<accession>A0A7W5ERN1</accession>
<keyword evidence="3" id="KW-1185">Reference proteome</keyword>
<dbReference type="GO" id="GO:0000271">
    <property type="term" value="P:polysaccharide biosynthetic process"/>
    <property type="evidence" value="ECO:0007669"/>
    <property type="project" value="InterPro"/>
</dbReference>
<dbReference type="GO" id="GO:0015774">
    <property type="term" value="P:polysaccharide transport"/>
    <property type="evidence" value="ECO:0007669"/>
    <property type="project" value="InterPro"/>
</dbReference>
<protein>
    <submittedName>
        <fullName evidence="2">Capsular polysaccharide export protein</fullName>
    </submittedName>
</protein>
<feature type="compositionally biased region" description="Basic and acidic residues" evidence="1">
    <location>
        <begin position="416"/>
        <end position="428"/>
    </location>
</feature>
<dbReference type="Pfam" id="PF05159">
    <property type="entry name" value="Capsule_synth"/>
    <property type="match status" value="1"/>
</dbReference>
<organism evidence="2 3">
    <name type="scientific">Halomonas stenophila</name>
    <dbReference type="NCBI Taxonomy" id="795312"/>
    <lineage>
        <taxon>Bacteria</taxon>
        <taxon>Pseudomonadati</taxon>
        <taxon>Pseudomonadota</taxon>
        <taxon>Gammaproteobacteria</taxon>
        <taxon>Oceanospirillales</taxon>
        <taxon>Halomonadaceae</taxon>
        <taxon>Halomonas</taxon>
    </lineage>
</organism>
<dbReference type="AlphaFoldDB" id="A0A7W5ERN1"/>
<dbReference type="EMBL" id="JACHXR010000002">
    <property type="protein sequence ID" value="MBB3230183.1"/>
    <property type="molecule type" value="Genomic_DNA"/>
</dbReference>
<reference evidence="2 3" key="1">
    <citation type="submission" date="2020-08" db="EMBL/GenBank/DDBJ databases">
        <title>Genomic Encyclopedia of Type Strains, Phase III (KMG-III): the genomes of soil and plant-associated and newly described type strains.</title>
        <authorList>
            <person name="Whitman W."/>
        </authorList>
    </citation>
    <scope>NUCLEOTIDE SEQUENCE [LARGE SCALE GENOMIC DNA]</scope>
    <source>
        <strain evidence="2 3">CECT 7744</strain>
    </source>
</reference>
<dbReference type="Proteomes" id="UP000518892">
    <property type="component" value="Unassembled WGS sequence"/>
</dbReference>
<comment type="caution">
    <text evidence="2">The sequence shown here is derived from an EMBL/GenBank/DDBJ whole genome shotgun (WGS) entry which is preliminary data.</text>
</comment>
<name>A0A7W5ERN1_9GAMM</name>
<evidence type="ECO:0000313" key="2">
    <source>
        <dbReference type="EMBL" id="MBB3230183.1"/>
    </source>
</evidence>
<gene>
    <name evidence="2" type="ORF">FHR97_001017</name>
</gene>
<proteinExistence type="predicted"/>
<evidence type="ECO:0000313" key="3">
    <source>
        <dbReference type="Proteomes" id="UP000518892"/>
    </source>
</evidence>
<feature type="region of interest" description="Disordered" evidence="1">
    <location>
        <begin position="412"/>
        <end position="434"/>
    </location>
</feature>